<keyword evidence="2" id="KW-1185">Reference proteome</keyword>
<sequence>MRPLLYEGQITGRVVFKKLKMAARTSSRMRSSTSIWRWVENWTSQPLFLPSSLLIIVYRSRLSFRVIWNGFFPRTAFSFSRERHYLFPLHPP</sequence>
<dbReference type="EMBL" id="BMAW01121985">
    <property type="protein sequence ID" value="GFT96821.1"/>
    <property type="molecule type" value="Genomic_DNA"/>
</dbReference>
<comment type="caution">
    <text evidence="1">The sequence shown here is derived from an EMBL/GenBank/DDBJ whole genome shotgun (WGS) entry which is preliminary data.</text>
</comment>
<dbReference type="AlphaFoldDB" id="A0A8X6Q1F0"/>
<evidence type="ECO:0000313" key="2">
    <source>
        <dbReference type="Proteomes" id="UP000887013"/>
    </source>
</evidence>
<proteinExistence type="predicted"/>
<reference evidence="1" key="1">
    <citation type="submission" date="2020-08" db="EMBL/GenBank/DDBJ databases">
        <title>Multicomponent nature underlies the extraordinary mechanical properties of spider dragline silk.</title>
        <authorList>
            <person name="Kono N."/>
            <person name="Nakamura H."/>
            <person name="Mori M."/>
            <person name="Yoshida Y."/>
            <person name="Ohtoshi R."/>
            <person name="Malay A.D."/>
            <person name="Moran D.A.P."/>
            <person name="Tomita M."/>
            <person name="Numata K."/>
            <person name="Arakawa K."/>
        </authorList>
    </citation>
    <scope>NUCLEOTIDE SEQUENCE</scope>
</reference>
<evidence type="ECO:0000313" key="1">
    <source>
        <dbReference type="EMBL" id="GFT96821.1"/>
    </source>
</evidence>
<gene>
    <name evidence="1" type="ORF">NPIL_40481</name>
</gene>
<protein>
    <submittedName>
        <fullName evidence="1">Uncharacterized protein</fullName>
    </submittedName>
</protein>
<accession>A0A8X6Q1F0</accession>
<name>A0A8X6Q1F0_NEPPI</name>
<organism evidence="1 2">
    <name type="scientific">Nephila pilipes</name>
    <name type="common">Giant wood spider</name>
    <name type="synonym">Nephila maculata</name>
    <dbReference type="NCBI Taxonomy" id="299642"/>
    <lineage>
        <taxon>Eukaryota</taxon>
        <taxon>Metazoa</taxon>
        <taxon>Ecdysozoa</taxon>
        <taxon>Arthropoda</taxon>
        <taxon>Chelicerata</taxon>
        <taxon>Arachnida</taxon>
        <taxon>Araneae</taxon>
        <taxon>Araneomorphae</taxon>
        <taxon>Entelegynae</taxon>
        <taxon>Araneoidea</taxon>
        <taxon>Nephilidae</taxon>
        <taxon>Nephila</taxon>
    </lineage>
</organism>
<dbReference type="Proteomes" id="UP000887013">
    <property type="component" value="Unassembled WGS sequence"/>
</dbReference>